<dbReference type="EC" id="2.7.1.49" evidence="2"/>
<dbReference type="GO" id="GO:0009228">
    <property type="term" value="P:thiamine biosynthetic process"/>
    <property type="evidence" value="ECO:0007669"/>
    <property type="project" value="InterPro"/>
</dbReference>
<sequence>MESAQTPVILSFSPHDPTGCGGASADTETAISLGCHAATVITALTARDTRELKDLQPVDPALLIEQARALLEDMPVSAIKIGELASVDHCEAIHSILLDYPKIRVVLDASAQTTNVHRPGILQALHTLLLPQAQVVTARQHDLQQLAPAGDTTDAKVQLLFDAGCQALLLTGCREGRNTQGGRLYQPHVETHRFNSEAAHTKLEAIMGASSTLSAAVSSYLAHGGSLEQACHQALKFTWQCIEHARRVGMGKLVPNRLFWATQDFPQRRYKH</sequence>
<gene>
    <name evidence="4" type="ORF">FHS30_003408</name>
</gene>
<comment type="pathway">
    <text evidence="1">Cofactor biosynthesis; thiamine diphosphate biosynthesis.</text>
</comment>
<dbReference type="InterPro" id="IPR004399">
    <property type="entry name" value="HMP/HMP-P_kinase_dom"/>
</dbReference>
<evidence type="ECO:0000313" key="5">
    <source>
        <dbReference type="Proteomes" id="UP000559987"/>
    </source>
</evidence>
<dbReference type="Pfam" id="PF08543">
    <property type="entry name" value="Phos_pyr_kin"/>
    <property type="match status" value="1"/>
</dbReference>
<dbReference type="PANTHER" id="PTHR20858">
    <property type="entry name" value="PHOSPHOMETHYLPYRIMIDINE KINASE"/>
    <property type="match status" value="1"/>
</dbReference>
<evidence type="ECO:0000313" key="4">
    <source>
        <dbReference type="EMBL" id="MBB3170185.1"/>
    </source>
</evidence>
<dbReference type="RefSeq" id="WP_183911684.1">
    <property type="nucleotide sequence ID" value="NZ_JACHXZ010000007.1"/>
</dbReference>
<evidence type="ECO:0000256" key="1">
    <source>
        <dbReference type="ARBA" id="ARBA00004948"/>
    </source>
</evidence>
<dbReference type="GO" id="GO:0009229">
    <property type="term" value="P:thiamine diphosphate biosynthetic process"/>
    <property type="evidence" value="ECO:0007669"/>
    <property type="project" value="UniProtKB-UniPathway"/>
</dbReference>
<accession>A0A839UXY4</accession>
<keyword evidence="4" id="KW-0418">Kinase</keyword>
<dbReference type="Gene3D" id="3.40.1190.20">
    <property type="match status" value="1"/>
</dbReference>
<organism evidence="4 5">
    <name type="scientific">Simiduia aestuariiviva</name>
    <dbReference type="NCBI Taxonomy" id="1510459"/>
    <lineage>
        <taxon>Bacteria</taxon>
        <taxon>Pseudomonadati</taxon>
        <taxon>Pseudomonadota</taxon>
        <taxon>Gammaproteobacteria</taxon>
        <taxon>Cellvibrionales</taxon>
        <taxon>Cellvibrionaceae</taxon>
        <taxon>Simiduia</taxon>
    </lineage>
</organism>
<keyword evidence="4" id="KW-0808">Transferase</keyword>
<evidence type="ECO:0000256" key="2">
    <source>
        <dbReference type="ARBA" id="ARBA00012135"/>
    </source>
</evidence>
<keyword evidence="5" id="KW-1185">Reference proteome</keyword>
<dbReference type="EMBL" id="JACHXZ010000007">
    <property type="protein sequence ID" value="MBB3170185.1"/>
    <property type="molecule type" value="Genomic_DNA"/>
</dbReference>
<evidence type="ECO:0000259" key="3">
    <source>
        <dbReference type="Pfam" id="PF08543"/>
    </source>
</evidence>
<dbReference type="GO" id="GO:0005829">
    <property type="term" value="C:cytosol"/>
    <property type="evidence" value="ECO:0007669"/>
    <property type="project" value="TreeGrafter"/>
</dbReference>
<dbReference type="SUPFAM" id="SSF53613">
    <property type="entry name" value="Ribokinase-like"/>
    <property type="match status" value="1"/>
</dbReference>
<dbReference type="InterPro" id="IPR029056">
    <property type="entry name" value="Ribokinase-like"/>
</dbReference>
<dbReference type="GO" id="GO:0008902">
    <property type="term" value="F:hydroxymethylpyrimidine kinase activity"/>
    <property type="evidence" value="ECO:0007669"/>
    <property type="project" value="UniProtKB-EC"/>
</dbReference>
<proteinExistence type="predicted"/>
<protein>
    <recommendedName>
        <fullName evidence="2">hydroxymethylpyrimidine kinase</fullName>
        <ecNumber evidence="2">2.7.1.49</ecNumber>
    </recommendedName>
</protein>
<dbReference type="CDD" id="cd01169">
    <property type="entry name" value="HMPP_kinase"/>
    <property type="match status" value="1"/>
</dbReference>
<dbReference type="GO" id="GO:0008972">
    <property type="term" value="F:phosphomethylpyrimidine kinase activity"/>
    <property type="evidence" value="ECO:0007669"/>
    <property type="project" value="InterPro"/>
</dbReference>
<dbReference type="Proteomes" id="UP000559987">
    <property type="component" value="Unassembled WGS sequence"/>
</dbReference>
<comment type="caution">
    <text evidence="4">The sequence shown here is derived from an EMBL/GenBank/DDBJ whole genome shotgun (WGS) entry which is preliminary data.</text>
</comment>
<feature type="domain" description="Pyridoxamine kinase/Phosphomethylpyrimidine kinase" evidence="3">
    <location>
        <begin position="16"/>
        <end position="252"/>
    </location>
</feature>
<dbReference type="PANTHER" id="PTHR20858:SF17">
    <property type="entry name" value="HYDROXYMETHYLPYRIMIDINE_PHOSPHOMETHYLPYRIMIDINE KINASE THI20-RELATED"/>
    <property type="match status" value="1"/>
</dbReference>
<reference evidence="4 5" key="1">
    <citation type="submission" date="2020-08" db="EMBL/GenBank/DDBJ databases">
        <title>Genomic Encyclopedia of Type Strains, Phase III (KMG-III): the genomes of soil and plant-associated and newly described type strains.</title>
        <authorList>
            <person name="Whitman W."/>
        </authorList>
    </citation>
    <scope>NUCLEOTIDE SEQUENCE [LARGE SCALE GENOMIC DNA]</scope>
    <source>
        <strain evidence="4 5">CECT 8571</strain>
    </source>
</reference>
<dbReference type="AlphaFoldDB" id="A0A839UXY4"/>
<name>A0A839UXY4_9GAMM</name>
<dbReference type="InterPro" id="IPR013749">
    <property type="entry name" value="PM/HMP-P_kinase-1"/>
</dbReference>
<dbReference type="UniPathway" id="UPA00060">
    <property type="reaction ID" value="UER00138"/>
</dbReference>